<name>A0A8S4HKB2_PLAVI</name>
<protein>
    <submittedName>
        <fullName evidence="1">(malaria parasite P. vivax) hypothetical protein</fullName>
    </submittedName>
</protein>
<organism evidence="1 2">
    <name type="scientific">Plasmodium vivax</name>
    <name type="common">malaria parasite P. vivax</name>
    <dbReference type="NCBI Taxonomy" id="5855"/>
    <lineage>
        <taxon>Eukaryota</taxon>
        <taxon>Sar</taxon>
        <taxon>Alveolata</taxon>
        <taxon>Apicomplexa</taxon>
        <taxon>Aconoidasida</taxon>
        <taxon>Haemosporida</taxon>
        <taxon>Plasmodiidae</taxon>
        <taxon>Plasmodium</taxon>
        <taxon>Plasmodium (Plasmodium)</taxon>
    </lineage>
</organism>
<evidence type="ECO:0000313" key="1">
    <source>
        <dbReference type="EMBL" id="CAG9485835.1"/>
    </source>
</evidence>
<comment type="caution">
    <text evidence="1">The sequence shown here is derived from an EMBL/GenBank/DDBJ whole genome shotgun (WGS) entry which is preliminary data.</text>
</comment>
<gene>
    <name evidence="1" type="ORF">PVW1_000023100</name>
</gene>
<dbReference type="AlphaFoldDB" id="A0A8S4HKB2"/>
<dbReference type="Proteomes" id="UP000779233">
    <property type="component" value="Unassembled WGS sequence"/>
</dbReference>
<accession>A0A8S4HKB2</accession>
<proteinExistence type="predicted"/>
<reference evidence="1" key="1">
    <citation type="submission" date="2021-09" db="EMBL/GenBank/DDBJ databases">
        <authorList>
            <consortium name="Pathogen Informatics"/>
        </authorList>
    </citation>
    <scope>NUCLEOTIDE SEQUENCE</scope>
    <source>
        <strain evidence="1">PvW1</strain>
    </source>
</reference>
<dbReference type="VEuPathDB" id="PlasmoDB:PVPAM_130015500"/>
<evidence type="ECO:0000313" key="2">
    <source>
        <dbReference type="Proteomes" id="UP000779233"/>
    </source>
</evidence>
<sequence>MVSFTEPCNQSYDFFSSIKSYIKFTKNVDIYRELHKFNEKCNFASRYDNRIQSNNVCQKFQYFYTLLFEDENTETRTFHPTDYEYLNFWLNYQLRSINNNDYSIVKKFYNNMVDNGAMFKDKTELDKNMCYIQEDIYKNMDILYTLHNNYFEIYENKKINCGNKESCSVYIRECLEKYKKGIYQCPEEKVDKFCNEIRNLKSKYEAIKNALLNAGYNISDLIILPERQENNSHGKLFRDKKNKKREIKENINQETERLLYKPEENKVLGNRKQYNILYNS</sequence>
<dbReference type="EMBL" id="CAJZCX010000019">
    <property type="protein sequence ID" value="CAG9485835.1"/>
    <property type="molecule type" value="Genomic_DNA"/>
</dbReference>